<dbReference type="EMBL" id="KZ825320">
    <property type="protein sequence ID" value="RAH49065.1"/>
    <property type="molecule type" value="Genomic_DNA"/>
</dbReference>
<evidence type="ECO:0000313" key="1">
    <source>
        <dbReference type="EMBL" id="RAH49065.1"/>
    </source>
</evidence>
<proteinExistence type="predicted"/>
<name>A0ACD1GI99_9EURO</name>
<keyword evidence="2" id="KW-1185">Reference proteome</keyword>
<protein>
    <submittedName>
        <fullName evidence="1">Uncharacterized protein</fullName>
    </submittedName>
</protein>
<sequence>MTEAHPPEDSSPQPTYRGQTHSRTRQNALYVHISNRHNGNYPGEWHRWLLTAATRDDAKRFYWGLHKYTKTDNASIKSVQVETMEWWNYNASDGFSLQNLYKWIQQKQTDQYKNIQELTDTRERTLLTILPDTNFGDRFWLVLPGFQDTSIEDLWED</sequence>
<dbReference type="Proteomes" id="UP000249057">
    <property type="component" value="Unassembled WGS sequence"/>
</dbReference>
<organism evidence="1 2">
    <name type="scientific">Aspergillus brunneoviolaceus CBS 621.78</name>
    <dbReference type="NCBI Taxonomy" id="1450534"/>
    <lineage>
        <taxon>Eukaryota</taxon>
        <taxon>Fungi</taxon>
        <taxon>Dikarya</taxon>
        <taxon>Ascomycota</taxon>
        <taxon>Pezizomycotina</taxon>
        <taxon>Eurotiomycetes</taxon>
        <taxon>Eurotiomycetidae</taxon>
        <taxon>Eurotiales</taxon>
        <taxon>Aspergillaceae</taxon>
        <taxon>Aspergillus</taxon>
        <taxon>Aspergillus subgen. Circumdati</taxon>
    </lineage>
</organism>
<evidence type="ECO:0000313" key="2">
    <source>
        <dbReference type="Proteomes" id="UP000249057"/>
    </source>
</evidence>
<accession>A0ACD1GI99</accession>
<gene>
    <name evidence="1" type="ORF">BO95DRAFT_511843</name>
</gene>
<reference evidence="1" key="1">
    <citation type="submission" date="2018-02" db="EMBL/GenBank/DDBJ databases">
        <title>The genomes of Aspergillus section Nigri reveals drivers in fungal speciation.</title>
        <authorList>
            <consortium name="DOE Joint Genome Institute"/>
            <person name="Vesth T.C."/>
            <person name="Nybo J."/>
            <person name="Theobald S."/>
            <person name="Brandl J."/>
            <person name="Frisvad J.C."/>
            <person name="Nielsen K.F."/>
            <person name="Lyhne E.K."/>
            <person name="Kogle M.E."/>
            <person name="Kuo A."/>
            <person name="Riley R."/>
            <person name="Clum A."/>
            <person name="Nolan M."/>
            <person name="Lipzen A."/>
            <person name="Salamov A."/>
            <person name="Henrissat B."/>
            <person name="Wiebenga A."/>
            <person name="De vries R.P."/>
            <person name="Grigoriev I.V."/>
            <person name="Mortensen U.H."/>
            <person name="Andersen M.R."/>
            <person name="Baker S.E."/>
        </authorList>
    </citation>
    <scope>NUCLEOTIDE SEQUENCE</scope>
    <source>
        <strain evidence="1">CBS 621.78</strain>
    </source>
</reference>